<sequence>MTLNVLFAAQPKSWAEYEAPLRSAFAKAGIDAVLSTDIAPADVDYIVYAPNGPVTDFTPFTKLKAVLSLWAGVETMVHNPTLTAPLCRMVDHGLTESMVEWVTGHVLRYHLDMDRFVAGQDGVWRAGTAAPLARDRKVCVLGLGVLGAGCAQALARLNFDVHGWARGPKTVDGVTCHHGEDGLKDALRDADMVALLLPDTAATENVLNAERMALMRRGGFVVNPGRGPLIDDAALIAALDGGQLAHATLDVFRVEPLPEDHPFWAHPKVTVTPHIAAETKATTASEVIAENIVLGEAGQPFVHVVDRAAGY</sequence>
<keyword evidence="5" id="KW-1185">Reference proteome</keyword>
<dbReference type="CDD" id="cd12164">
    <property type="entry name" value="GDH_like_2"/>
    <property type="match status" value="1"/>
</dbReference>
<evidence type="ECO:0000313" key="5">
    <source>
        <dbReference type="Proteomes" id="UP000199441"/>
    </source>
</evidence>
<dbReference type="Gene3D" id="3.40.50.720">
    <property type="entry name" value="NAD(P)-binding Rossmann-like Domain"/>
    <property type="match status" value="2"/>
</dbReference>
<dbReference type="InterPro" id="IPR006140">
    <property type="entry name" value="D-isomer_DH_NAD-bd"/>
</dbReference>
<keyword evidence="2" id="KW-0520">NAD</keyword>
<evidence type="ECO:0000259" key="3">
    <source>
        <dbReference type="Pfam" id="PF02826"/>
    </source>
</evidence>
<dbReference type="OrthoDB" id="9787219at2"/>
<feature type="domain" description="D-isomer specific 2-hydroxyacid dehydrogenase NAD-binding" evidence="3">
    <location>
        <begin position="110"/>
        <end position="276"/>
    </location>
</feature>
<reference evidence="5" key="1">
    <citation type="submission" date="2016-10" db="EMBL/GenBank/DDBJ databases">
        <authorList>
            <person name="Varghese N."/>
            <person name="Submissions S."/>
        </authorList>
    </citation>
    <scope>NUCLEOTIDE SEQUENCE [LARGE SCALE GENOMIC DNA]</scope>
    <source>
        <strain evidence="5">DSM 26922</strain>
    </source>
</reference>
<dbReference type="PROSITE" id="PS00671">
    <property type="entry name" value="D_2_HYDROXYACID_DH_3"/>
    <property type="match status" value="1"/>
</dbReference>
<dbReference type="InterPro" id="IPR029753">
    <property type="entry name" value="D-isomer_DH_CS"/>
</dbReference>
<dbReference type="InterPro" id="IPR036291">
    <property type="entry name" value="NAD(P)-bd_dom_sf"/>
</dbReference>
<dbReference type="Proteomes" id="UP000199441">
    <property type="component" value="Unassembled WGS sequence"/>
</dbReference>
<keyword evidence="4" id="KW-0670">Pyruvate</keyword>
<evidence type="ECO:0000313" key="4">
    <source>
        <dbReference type="EMBL" id="SDW63321.1"/>
    </source>
</evidence>
<proteinExistence type="predicted"/>
<gene>
    <name evidence="4" type="ORF">SAMN04488001_1404</name>
</gene>
<organism evidence="4 5">
    <name type="scientific">Litoreibacter albidus</name>
    <dbReference type="NCBI Taxonomy" id="670155"/>
    <lineage>
        <taxon>Bacteria</taxon>
        <taxon>Pseudomonadati</taxon>
        <taxon>Pseudomonadota</taxon>
        <taxon>Alphaproteobacteria</taxon>
        <taxon>Rhodobacterales</taxon>
        <taxon>Roseobacteraceae</taxon>
        <taxon>Litoreibacter</taxon>
    </lineage>
</organism>
<accession>A0A1H2V4T6</accession>
<dbReference type="PANTHER" id="PTHR43333">
    <property type="entry name" value="2-HACID_DH_C DOMAIN-CONTAINING PROTEIN"/>
    <property type="match status" value="1"/>
</dbReference>
<dbReference type="EMBL" id="FNOI01000002">
    <property type="protein sequence ID" value="SDW63321.1"/>
    <property type="molecule type" value="Genomic_DNA"/>
</dbReference>
<dbReference type="SUPFAM" id="SSF51735">
    <property type="entry name" value="NAD(P)-binding Rossmann-fold domains"/>
    <property type="match status" value="1"/>
</dbReference>
<dbReference type="Pfam" id="PF02826">
    <property type="entry name" value="2-Hacid_dh_C"/>
    <property type="match status" value="1"/>
</dbReference>
<keyword evidence="1" id="KW-0560">Oxidoreductase</keyword>
<evidence type="ECO:0000256" key="2">
    <source>
        <dbReference type="ARBA" id="ARBA00023027"/>
    </source>
</evidence>
<dbReference type="AlphaFoldDB" id="A0A1H2V4T6"/>
<dbReference type="PANTHER" id="PTHR43333:SF1">
    <property type="entry name" value="D-ISOMER SPECIFIC 2-HYDROXYACID DEHYDROGENASE NAD-BINDING DOMAIN-CONTAINING PROTEIN"/>
    <property type="match status" value="1"/>
</dbReference>
<dbReference type="STRING" id="670155.SAMN04488001_1404"/>
<dbReference type="GO" id="GO:0051287">
    <property type="term" value="F:NAD binding"/>
    <property type="evidence" value="ECO:0007669"/>
    <property type="project" value="InterPro"/>
</dbReference>
<dbReference type="GO" id="GO:0016616">
    <property type="term" value="F:oxidoreductase activity, acting on the CH-OH group of donors, NAD or NADP as acceptor"/>
    <property type="evidence" value="ECO:0007669"/>
    <property type="project" value="UniProtKB-ARBA"/>
</dbReference>
<name>A0A1H2V4T6_9RHOB</name>
<protein>
    <submittedName>
        <fullName evidence="4">Glyoxylate/hydroxypyruvate reductase A</fullName>
    </submittedName>
</protein>
<evidence type="ECO:0000256" key="1">
    <source>
        <dbReference type="ARBA" id="ARBA00023002"/>
    </source>
</evidence>